<dbReference type="Pfam" id="PF00017">
    <property type="entry name" value="SH2"/>
    <property type="match status" value="1"/>
</dbReference>
<evidence type="ECO:0000259" key="14">
    <source>
        <dbReference type="PROSITE" id="PS50001"/>
    </source>
</evidence>
<dbReference type="Gene3D" id="3.30.505.10">
    <property type="entry name" value="SH2 domain"/>
    <property type="match status" value="1"/>
</dbReference>
<keyword evidence="6 12" id="KW-0067">ATP-binding</keyword>
<dbReference type="FunFam" id="1.10.510.10:FF:000399">
    <property type="entry name" value="Tyrosine-protein kinase"/>
    <property type="match status" value="1"/>
</dbReference>
<evidence type="ECO:0000256" key="8">
    <source>
        <dbReference type="ARBA" id="ARBA00023137"/>
    </source>
</evidence>
<dbReference type="SUPFAM" id="SSF56112">
    <property type="entry name" value="Protein kinase-like (PK-like)"/>
    <property type="match status" value="1"/>
</dbReference>
<dbReference type="PANTHER" id="PTHR24418">
    <property type="entry name" value="TYROSINE-PROTEIN KINASE"/>
    <property type="match status" value="1"/>
</dbReference>
<feature type="binding site" evidence="12">
    <location>
        <position position="259"/>
    </location>
    <ligand>
        <name>ATP</name>
        <dbReference type="ChEBI" id="CHEBI:30616"/>
    </ligand>
</feature>
<dbReference type="PROSITE" id="PS50011">
    <property type="entry name" value="PROTEIN_KINASE_DOM"/>
    <property type="match status" value="1"/>
</dbReference>
<dbReference type="SMART" id="SM00252">
    <property type="entry name" value="SH2"/>
    <property type="match status" value="1"/>
</dbReference>
<feature type="domain" description="SH3" evidence="15">
    <location>
        <begin position="44"/>
        <end position="109"/>
    </location>
</feature>
<dbReference type="InterPro" id="IPR050198">
    <property type="entry name" value="Non-receptor_tyrosine_kinases"/>
</dbReference>
<name>A0AAN8JPE9_PATCE</name>
<dbReference type="InterPro" id="IPR036860">
    <property type="entry name" value="SH2_dom_sf"/>
</dbReference>
<dbReference type="Gene3D" id="1.10.510.10">
    <property type="entry name" value="Transferase(Phosphotransferase) domain 1"/>
    <property type="match status" value="1"/>
</dbReference>
<keyword evidence="8 13" id="KW-0829">Tyrosine-protein kinase</keyword>
<evidence type="ECO:0000256" key="4">
    <source>
        <dbReference type="ARBA" id="ARBA00022741"/>
    </source>
</evidence>
<keyword evidence="3 13" id="KW-0808">Transferase</keyword>
<evidence type="ECO:0000256" key="9">
    <source>
        <dbReference type="ARBA" id="ARBA00051245"/>
    </source>
</evidence>
<proteinExistence type="inferred from homology"/>
<sequence length="507" mass="57953">MGCIQSLRNTGVAYNVDNSPTGAANGDEGSVKKRRVLPPVPPEEDKRIVRALYDFMGMNADDLPFKKGDRLALDNDNDNSDKGDWLLATHVKTRKKGYIPSNYVCNDDNSIESQDWWYDYNRRESDGMLMRVGLKKGTFLVRYATDRLSHVLSVRDEDEEGEPCNKHYRIKKMDNGGCYISPKRTFNSMMELIENYQSNSDGLCCLLTDPCPKDRPACLPFRQLEVKRSAIKLEKKVGAGYFGEVWKGQFRNVITVAVKTLKTGTMSSESFLEEAKVMHRLFHRRLVNLLAVCSDSDPLLIVTEFMPNGSLLHYLRSEEGKRLQLSAIIDMASQIAEGMAFLEEKNFIHRDLRADNILVGENLEVKVADFGLARLIEDDDVYSASENTKFPIKWTAPEAGLYRKFSIKSDVWSFGILLYELITFGRQLYIGMNGNEVLNRVDKGYRLPKPKTNEMSLECPQVYYDIMLSCWKRQPSDRPTFQYLFDVFSDYDNSTENGYQDPATAIR</sequence>
<dbReference type="AlphaFoldDB" id="A0AAN8JPE9"/>
<keyword evidence="1 11" id="KW-0728">SH3 domain</keyword>
<dbReference type="InterPro" id="IPR000980">
    <property type="entry name" value="SH2"/>
</dbReference>
<keyword evidence="7 10" id="KW-0727">SH2 domain</keyword>
<keyword evidence="2" id="KW-0597">Phosphoprotein</keyword>
<dbReference type="InterPro" id="IPR020635">
    <property type="entry name" value="Tyr_kinase_cat_dom"/>
</dbReference>
<evidence type="ECO:0000256" key="1">
    <source>
        <dbReference type="ARBA" id="ARBA00022443"/>
    </source>
</evidence>
<dbReference type="PRINTS" id="PR00401">
    <property type="entry name" value="SH2DOMAIN"/>
</dbReference>
<evidence type="ECO:0000256" key="12">
    <source>
        <dbReference type="PROSITE-ProRule" id="PRU10141"/>
    </source>
</evidence>
<reference evidence="17 18" key="1">
    <citation type="submission" date="2024-01" db="EMBL/GenBank/DDBJ databases">
        <title>The genome of the rayed Mediterranean limpet Patella caerulea (Linnaeus, 1758).</title>
        <authorList>
            <person name="Anh-Thu Weber A."/>
            <person name="Halstead-Nussloch G."/>
        </authorList>
    </citation>
    <scope>NUCLEOTIDE SEQUENCE [LARGE SCALE GENOMIC DNA]</scope>
    <source>
        <strain evidence="17">AATW-2023a</strain>
        <tissue evidence="17">Whole specimen</tissue>
    </source>
</reference>
<dbReference type="PROSITE" id="PS50001">
    <property type="entry name" value="SH2"/>
    <property type="match status" value="1"/>
</dbReference>
<dbReference type="EMBL" id="JAZGQO010000008">
    <property type="protein sequence ID" value="KAK6180517.1"/>
    <property type="molecule type" value="Genomic_DNA"/>
</dbReference>
<comment type="catalytic activity">
    <reaction evidence="9 13">
        <text>L-tyrosyl-[protein] + ATP = O-phospho-L-tyrosyl-[protein] + ADP + H(+)</text>
        <dbReference type="Rhea" id="RHEA:10596"/>
        <dbReference type="Rhea" id="RHEA-COMP:10136"/>
        <dbReference type="Rhea" id="RHEA-COMP:20101"/>
        <dbReference type="ChEBI" id="CHEBI:15378"/>
        <dbReference type="ChEBI" id="CHEBI:30616"/>
        <dbReference type="ChEBI" id="CHEBI:46858"/>
        <dbReference type="ChEBI" id="CHEBI:61978"/>
        <dbReference type="ChEBI" id="CHEBI:456216"/>
        <dbReference type="EC" id="2.7.10.2"/>
    </reaction>
</comment>
<evidence type="ECO:0000256" key="7">
    <source>
        <dbReference type="ARBA" id="ARBA00022999"/>
    </source>
</evidence>
<keyword evidence="18" id="KW-1185">Reference proteome</keyword>
<dbReference type="PROSITE" id="PS00107">
    <property type="entry name" value="PROTEIN_KINASE_ATP"/>
    <property type="match status" value="1"/>
</dbReference>
<evidence type="ECO:0000256" key="11">
    <source>
        <dbReference type="PROSITE-ProRule" id="PRU00192"/>
    </source>
</evidence>
<dbReference type="InterPro" id="IPR000719">
    <property type="entry name" value="Prot_kinase_dom"/>
</dbReference>
<dbReference type="Pfam" id="PF07714">
    <property type="entry name" value="PK_Tyr_Ser-Thr"/>
    <property type="match status" value="1"/>
</dbReference>
<dbReference type="GO" id="GO:0004715">
    <property type="term" value="F:non-membrane spanning protein tyrosine kinase activity"/>
    <property type="evidence" value="ECO:0007669"/>
    <property type="project" value="UniProtKB-EC"/>
</dbReference>
<evidence type="ECO:0000259" key="16">
    <source>
        <dbReference type="PROSITE" id="PS50011"/>
    </source>
</evidence>
<keyword evidence="5 13" id="KW-0418">Kinase</keyword>
<comment type="similarity">
    <text evidence="13">Belongs to the protein kinase superfamily. Tyr protein kinase family.</text>
</comment>
<evidence type="ECO:0000256" key="10">
    <source>
        <dbReference type="PROSITE-ProRule" id="PRU00191"/>
    </source>
</evidence>
<evidence type="ECO:0000256" key="2">
    <source>
        <dbReference type="ARBA" id="ARBA00022553"/>
    </source>
</evidence>
<dbReference type="SMART" id="SM00326">
    <property type="entry name" value="SH3"/>
    <property type="match status" value="1"/>
</dbReference>
<organism evidence="17 18">
    <name type="scientific">Patella caerulea</name>
    <name type="common">Rayed Mediterranean limpet</name>
    <dbReference type="NCBI Taxonomy" id="87958"/>
    <lineage>
        <taxon>Eukaryota</taxon>
        <taxon>Metazoa</taxon>
        <taxon>Spiralia</taxon>
        <taxon>Lophotrochozoa</taxon>
        <taxon>Mollusca</taxon>
        <taxon>Gastropoda</taxon>
        <taxon>Patellogastropoda</taxon>
        <taxon>Patelloidea</taxon>
        <taxon>Patellidae</taxon>
        <taxon>Patella</taxon>
    </lineage>
</organism>
<evidence type="ECO:0000256" key="6">
    <source>
        <dbReference type="ARBA" id="ARBA00022840"/>
    </source>
</evidence>
<dbReference type="InterPro" id="IPR036028">
    <property type="entry name" value="SH3-like_dom_sf"/>
</dbReference>
<dbReference type="InterPro" id="IPR011009">
    <property type="entry name" value="Kinase-like_dom_sf"/>
</dbReference>
<dbReference type="GO" id="GO:0005524">
    <property type="term" value="F:ATP binding"/>
    <property type="evidence" value="ECO:0007669"/>
    <property type="project" value="UniProtKB-UniRule"/>
</dbReference>
<dbReference type="SMART" id="SM00219">
    <property type="entry name" value="TyrKc"/>
    <property type="match status" value="1"/>
</dbReference>
<dbReference type="PRINTS" id="PR00109">
    <property type="entry name" value="TYRKINASE"/>
</dbReference>
<dbReference type="InterPro" id="IPR001245">
    <property type="entry name" value="Ser-Thr/Tyr_kinase_cat_dom"/>
</dbReference>
<dbReference type="CDD" id="cd11845">
    <property type="entry name" value="SH3_Src_like"/>
    <property type="match status" value="1"/>
</dbReference>
<feature type="domain" description="SH2" evidence="14">
    <location>
        <begin position="116"/>
        <end position="211"/>
    </location>
</feature>
<dbReference type="EC" id="2.7.10.2" evidence="13"/>
<keyword evidence="4 12" id="KW-0547">Nucleotide-binding</keyword>
<dbReference type="InterPro" id="IPR017441">
    <property type="entry name" value="Protein_kinase_ATP_BS"/>
</dbReference>
<dbReference type="PRINTS" id="PR00452">
    <property type="entry name" value="SH3DOMAIN"/>
</dbReference>
<dbReference type="PROSITE" id="PS00109">
    <property type="entry name" value="PROTEIN_KINASE_TYR"/>
    <property type="match status" value="1"/>
</dbReference>
<evidence type="ECO:0000313" key="18">
    <source>
        <dbReference type="Proteomes" id="UP001347796"/>
    </source>
</evidence>
<comment type="caution">
    <text evidence="17">The sequence shown here is derived from an EMBL/GenBank/DDBJ whole genome shotgun (WGS) entry which is preliminary data.</text>
</comment>
<dbReference type="Gene3D" id="2.30.30.40">
    <property type="entry name" value="SH3 Domains"/>
    <property type="match status" value="1"/>
</dbReference>
<gene>
    <name evidence="17" type="ORF">SNE40_012658</name>
</gene>
<evidence type="ECO:0000256" key="13">
    <source>
        <dbReference type="RuleBase" id="RU362096"/>
    </source>
</evidence>
<feature type="domain" description="Protein kinase" evidence="16">
    <location>
        <begin position="231"/>
        <end position="492"/>
    </location>
</feature>
<dbReference type="FunFam" id="3.30.200.20:FF:000053">
    <property type="entry name" value="Tyrosine-protein kinase"/>
    <property type="match status" value="1"/>
</dbReference>
<accession>A0AAN8JPE9</accession>
<dbReference type="InterPro" id="IPR001452">
    <property type="entry name" value="SH3_domain"/>
</dbReference>
<evidence type="ECO:0000256" key="5">
    <source>
        <dbReference type="ARBA" id="ARBA00022777"/>
    </source>
</evidence>
<dbReference type="SUPFAM" id="SSF50044">
    <property type="entry name" value="SH3-domain"/>
    <property type="match status" value="1"/>
</dbReference>
<dbReference type="PROSITE" id="PS50002">
    <property type="entry name" value="SH3"/>
    <property type="match status" value="1"/>
</dbReference>
<evidence type="ECO:0000313" key="17">
    <source>
        <dbReference type="EMBL" id="KAK6180517.1"/>
    </source>
</evidence>
<dbReference type="Pfam" id="PF00018">
    <property type="entry name" value="SH3_1"/>
    <property type="match status" value="1"/>
</dbReference>
<dbReference type="Proteomes" id="UP001347796">
    <property type="component" value="Unassembled WGS sequence"/>
</dbReference>
<protein>
    <recommendedName>
        <fullName evidence="13">Tyrosine-protein kinase</fullName>
        <ecNumber evidence="13">2.7.10.2</ecNumber>
    </recommendedName>
</protein>
<dbReference type="InterPro" id="IPR008266">
    <property type="entry name" value="Tyr_kinase_AS"/>
</dbReference>
<evidence type="ECO:0000259" key="15">
    <source>
        <dbReference type="PROSITE" id="PS50002"/>
    </source>
</evidence>
<evidence type="ECO:0000256" key="3">
    <source>
        <dbReference type="ARBA" id="ARBA00022679"/>
    </source>
</evidence>
<dbReference type="Gene3D" id="3.30.200.20">
    <property type="entry name" value="Phosphorylase Kinase, domain 1"/>
    <property type="match status" value="1"/>
</dbReference>
<dbReference type="SUPFAM" id="SSF55550">
    <property type="entry name" value="SH2 domain"/>
    <property type="match status" value="1"/>
</dbReference>